<gene>
    <name evidence="1" type="ORF">COL8621_01287</name>
</gene>
<sequence>MSTSMILLAAYGAQPNLPFSAVAQDFYQTTPENLYKRLRAGKIDTLGASPERLKREGFPVSWINEMIEGRRNQAIEQMQRWSRHK</sequence>
<organism evidence="1 2">
    <name type="scientific">Actibacterium lipolyticum</name>
    <dbReference type="NCBI Taxonomy" id="1524263"/>
    <lineage>
        <taxon>Bacteria</taxon>
        <taxon>Pseudomonadati</taxon>
        <taxon>Pseudomonadota</taxon>
        <taxon>Alphaproteobacteria</taxon>
        <taxon>Rhodobacterales</taxon>
        <taxon>Roseobacteraceae</taxon>
        <taxon>Actibacterium</taxon>
    </lineage>
</organism>
<evidence type="ECO:0000313" key="1">
    <source>
        <dbReference type="EMBL" id="SMX34393.1"/>
    </source>
</evidence>
<accession>A0A238JV64</accession>
<dbReference type="EMBL" id="FXYE01000001">
    <property type="protein sequence ID" value="SMX34393.1"/>
    <property type="molecule type" value="Genomic_DNA"/>
</dbReference>
<dbReference type="Proteomes" id="UP000202922">
    <property type="component" value="Unassembled WGS sequence"/>
</dbReference>
<keyword evidence="2" id="KW-1185">Reference proteome</keyword>
<evidence type="ECO:0008006" key="3">
    <source>
        <dbReference type="Google" id="ProtNLM"/>
    </source>
</evidence>
<dbReference type="OrthoDB" id="982642at2"/>
<dbReference type="RefSeq" id="WP_141137846.1">
    <property type="nucleotide sequence ID" value="NZ_FXYE01000001.1"/>
</dbReference>
<name>A0A238JV64_9RHOB</name>
<reference evidence="2" key="1">
    <citation type="submission" date="2017-05" db="EMBL/GenBank/DDBJ databases">
        <authorList>
            <person name="Rodrigo-Torres L."/>
            <person name="Arahal R. D."/>
            <person name="Lucena T."/>
        </authorList>
    </citation>
    <scope>NUCLEOTIDE SEQUENCE [LARGE SCALE GENOMIC DNA]</scope>
    <source>
        <strain evidence="2">CECT 8621</strain>
    </source>
</reference>
<evidence type="ECO:0000313" key="2">
    <source>
        <dbReference type="Proteomes" id="UP000202922"/>
    </source>
</evidence>
<proteinExistence type="predicted"/>
<dbReference type="AlphaFoldDB" id="A0A238JV64"/>
<protein>
    <recommendedName>
        <fullName evidence="3">Pyocin activator protein PrtN</fullName>
    </recommendedName>
</protein>